<dbReference type="Pfam" id="PF25390">
    <property type="entry name" value="WD40_RLD"/>
    <property type="match status" value="1"/>
</dbReference>
<organism evidence="4 5">
    <name type="scientific">Pseudocohnilembus persalinus</name>
    <name type="common">Ciliate</name>
    <dbReference type="NCBI Taxonomy" id="266149"/>
    <lineage>
        <taxon>Eukaryota</taxon>
        <taxon>Sar</taxon>
        <taxon>Alveolata</taxon>
        <taxon>Ciliophora</taxon>
        <taxon>Intramacronucleata</taxon>
        <taxon>Oligohymenophorea</taxon>
        <taxon>Scuticociliatia</taxon>
        <taxon>Philasterida</taxon>
        <taxon>Pseudocohnilembidae</taxon>
        <taxon>Pseudocohnilembus</taxon>
    </lineage>
</organism>
<reference evidence="4 5" key="1">
    <citation type="journal article" date="2015" name="Sci. Rep.">
        <title>Genome of the facultative scuticociliatosis pathogen Pseudocohnilembus persalinus provides insight into its virulence through horizontal gene transfer.</title>
        <authorList>
            <person name="Xiong J."/>
            <person name="Wang G."/>
            <person name="Cheng J."/>
            <person name="Tian M."/>
            <person name="Pan X."/>
            <person name="Warren A."/>
            <person name="Jiang C."/>
            <person name="Yuan D."/>
            <person name="Miao W."/>
        </authorList>
    </citation>
    <scope>NUCLEOTIDE SEQUENCE [LARGE SCALE GENOMIC DNA]</scope>
    <source>
        <strain evidence="4">36N120E</strain>
    </source>
</reference>
<protein>
    <submittedName>
        <fullName evidence="4">Regulator of chromosome condensation 1/beta-lactamase-inhibitor protein II</fullName>
    </submittedName>
</protein>
<dbReference type="EMBL" id="LDAU01000131">
    <property type="protein sequence ID" value="KRX03451.1"/>
    <property type="molecule type" value="Genomic_DNA"/>
</dbReference>
<dbReference type="PANTHER" id="PTHR22870:SF408">
    <property type="entry name" value="OS09G0560450 PROTEIN"/>
    <property type="match status" value="1"/>
</dbReference>
<evidence type="ECO:0000313" key="4">
    <source>
        <dbReference type="EMBL" id="KRX03451.1"/>
    </source>
</evidence>
<dbReference type="InParanoid" id="A0A0V0QMG1"/>
<proteinExistence type="predicted"/>
<dbReference type="Gene3D" id="2.130.10.30">
    <property type="entry name" value="Regulator of chromosome condensation 1/beta-lactamase-inhibitor protein II"/>
    <property type="match status" value="2"/>
</dbReference>
<sequence>MNQIDQKKQKYILKDFCSRLNLLKKLDFLKLYKLQYVYVFEQNLQLLGNLYTWGLYSAGTGFNLHNESPEVNVPKRLSQFDGKVDKVVMGPYHSAVITTEGQLYTMGSGKYGALGLNNAFQSYPEPQLVEFFAEKNLKVTDAVLGEQLSVVVTDNGEVWTFGYGGTYDFKILDWINPRTGGLGSGQNTHRFEPGKVEIEKPAQISVGDNFVITISQDGKVINWGNGADGALADGACEGILSPQVNENFELLREHEGLTIQKIQSASHFSVALMSDGNLYSWGKNNQGSLGIRQNLGHRTDDVATLPTKVANQYFKDHSIVDFSVGENSLVILTDNNEVYWSGLDLAFKPIRWEIPTDKKIKQVVASKDSFAALTEDGYLYSYNNFVQNARWIPGSEYSVSNNQIFGNEQIQSIGGKYGIKYAITN</sequence>
<dbReference type="InterPro" id="IPR058923">
    <property type="entry name" value="RCC1-like_dom"/>
</dbReference>
<dbReference type="InterPro" id="IPR051210">
    <property type="entry name" value="Ub_ligase/GEF_domain"/>
</dbReference>
<dbReference type="AlphaFoldDB" id="A0A0V0QMG1"/>
<dbReference type="InterPro" id="IPR000408">
    <property type="entry name" value="Reg_chr_condens"/>
</dbReference>
<feature type="repeat" description="RCC1" evidence="2">
    <location>
        <begin position="276"/>
        <end position="335"/>
    </location>
</feature>
<dbReference type="SUPFAM" id="SSF50985">
    <property type="entry name" value="RCC1/BLIP-II"/>
    <property type="match status" value="1"/>
</dbReference>
<accession>A0A0V0QMG1</accession>
<evidence type="ECO:0000313" key="5">
    <source>
        <dbReference type="Proteomes" id="UP000054937"/>
    </source>
</evidence>
<dbReference type="PANTHER" id="PTHR22870">
    <property type="entry name" value="REGULATOR OF CHROMOSOME CONDENSATION"/>
    <property type="match status" value="1"/>
</dbReference>
<evidence type="ECO:0000256" key="1">
    <source>
        <dbReference type="ARBA" id="ARBA00022737"/>
    </source>
</evidence>
<feature type="repeat" description="RCC1" evidence="2">
    <location>
        <begin position="101"/>
        <end position="155"/>
    </location>
</feature>
<dbReference type="InterPro" id="IPR009091">
    <property type="entry name" value="RCC1/BLIP-II"/>
</dbReference>
<dbReference type="OrthoDB" id="312373at2759"/>
<gene>
    <name evidence="4" type="ORF">PPERSA_02830</name>
</gene>
<keyword evidence="1" id="KW-0677">Repeat</keyword>
<dbReference type="OMA" id="WIPGSEY"/>
<name>A0A0V0QMG1_PSEPJ</name>
<keyword evidence="5" id="KW-1185">Reference proteome</keyword>
<comment type="caution">
    <text evidence="4">The sequence shown here is derived from an EMBL/GenBank/DDBJ whole genome shotgun (WGS) entry which is preliminary data.</text>
</comment>
<feature type="domain" description="RCC1-like" evidence="3">
    <location>
        <begin position="48"/>
        <end position="343"/>
    </location>
</feature>
<evidence type="ECO:0000256" key="2">
    <source>
        <dbReference type="PROSITE-ProRule" id="PRU00235"/>
    </source>
</evidence>
<dbReference type="Proteomes" id="UP000054937">
    <property type="component" value="Unassembled WGS sequence"/>
</dbReference>
<dbReference type="PRINTS" id="PR00633">
    <property type="entry name" value="RCCNDNSATION"/>
</dbReference>
<dbReference type="PROSITE" id="PS50012">
    <property type="entry name" value="RCC1_3"/>
    <property type="match status" value="4"/>
</dbReference>
<evidence type="ECO:0000259" key="3">
    <source>
        <dbReference type="Pfam" id="PF25390"/>
    </source>
</evidence>
<feature type="repeat" description="RCC1" evidence="2">
    <location>
        <begin position="218"/>
        <end position="275"/>
    </location>
</feature>
<feature type="repeat" description="RCC1" evidence="2">
    <location>
        <begin position="48"/>
        <end position="100"/>
    </location>
</feature>